<dbReference type="GO" id="GO:0008270">
    <property type="term" value="F:zinc ion binding"/>
    <property type="evidence" value="ECO:0007669"/>
    <property type="project" value="UniProtKB-KW"/>
</dbReference>
<accession>A0ABD0T1M0</accession>
<reference evidence="5 6" key="1">
    <citation type="submission" date="2024-06" db="EMBL/GenBank/DDBJ databases">
        <title>A chromosome-level genome assembly of beet webworm, Loxostege sticticalis.</title>
        <authorList>
            <person name="Zhang Y."/>
        </authorList>
    </citation>
    <scope>NUCLEOTIDE SEQUENCE [LARGE SCALE GENOMIC DNA]</scope>
    <source>
        <strain evidence="5">AQ028</strain>
        <tissue evidence="5">Male pupae</tissue>
    </source>
</reference>
<comment type="caution">
    <text evidence="5">The sequence shown here is derived from an EMBL/GenBank/DDBJ whole genome shotgun (WGS) entry which is preliminary data.</text>
</comment>
<evidence type="ECO:0000259" key="4">
    <source>
        <dbReference type="Pfam" id="PF04500"/>
    </source>
</evidence>
<protein>
    <recommendedName>
        <fullName evidence="4">FLYWCH-type domain-containing protein</fullName>
    </recommendedName>
</protein>
<keyword evidence="1" id="KW-0479">Metal-binding</keyword>
<dbReference type="AlphaFoldDB" id="A0ABD0T1M0"/>
<keyword evidence="3" id="KW-0862">Zinc</keyword>
<sequence length="138" mass="15917">MVNDFTFCKMSQKSGKVWTCSSRIAHQCKAKFTLERNDTITTYNLDHNHQPSSALRGGTLLMVNAFTYYKQSARSKIWVCTSKNKSRCEARVRLVGPTTVVPYNREHNHPPPIIHVNKDGKHIKVHLIFLFFQESHSK</sequence>
<evidence type="ECO:0000313" key="6">
    <source>
        <dbReference type="Proteomes" id="UP001549921"/>
    </source>
</evidence>
<dbReference type="Gene3D" id="2.20.25.240">
    <property type="match status" value="2"/>
</dbReference>
<dbReference type="EMBL" id="JBEDNZ010000011">
    <property type="protein sequence ID" value="KAL0831907.1"/>
    <property type="molecule type" value="Genomic_DNA"/>
</dbReference>
<evidence type="ECO:0000256" key="2">
    <source>
        <dbReference type="ARBA" id="ARBA00022771"/>
    </source>
</evidence>
<name>A0ABD0T1M0_LOXSC</name>
<proteinExistence type="predicted"/>
<evidence type="ECO:0000256" key="3">
    <source>
        <dbReference type="ARBA" id="ARBA00022833"/>
    </source>
</evidence>
<gene>
    <name evidence="5" type="ORF">ABMA28_001426</name>
</gene>
<organism evidence="5 6">
    <name type="scientific">Loxostege sticticalis</name>
    <name type="common">Beet webworm moth</name>
    <dbReference type="NCBI Taxonomy" id="481309"/>
    <lineage>
        <taxon>Eukaryota</taxon>
        <taxon>Metazoa</taxon>
        <taxon>Ecdysozoa</taxon>
        <taxon>Arthropoda</taxon>
        <taxon>Hexapoda</taxon>
        <taxon>Insecta</taxon>
        <taxon>Pterygota</taxon>
        <taxon>Neoptera</taxon>
        <taxon>Endopterygota</taxon>
        <taxon>Lepidoptera</taxon>
        <taxon>Glossata</taxon>
        <taxon>Ditrysia</taxon>
        <taxon>Pyraloidea</taxon>
        <taxon>Crambidae</taxon>
        <taxon>Pyraustinae</taxon>
        <taxon>Loxostege</taxon>
    </lineage>
</organism>
<evidence type="ECO:0000256" key="1">
    <source>
        <dbReference type="ARBA" id="ARBA00022723"/>
    </source>
</evidence>
<evidence type="ECO:0000313" key="5">
    <source>
        <dbReference type="EMBL" id="KAL0831907.1"/>
    </source>
</evidence>
<keyword evidence="2" id="KW-0863">Zinc-finger</keyword>
<dbReference type="Pfam" id="PF04500">
    <property type="entry name" value="FLYWCH"/>
    <property type="match status" value="1"/>
</dbReference>
<feature type="domain" description="FLYWCH-type" evidence="4">
    <location>
        <begin position="56"/>
        <end position="109"/>
    </location>
</feature>
<dbReference type="Proteomes" id="UP001549921">
    <property type="component" value="Unassembled WGS sequence"/>
</dbReference>
<dbReference type="InterPro" id="IPR007588">
    <property type="entry name" value="Znf_FLYWCH"/>
</dbReference>